<feature type="compositionally biased region" description="Polar residues" evidence="1">
    <location>
        <begin position="1"/>
        <end position="10"/>
    </location>
</feature>
<organism evidence="2 3">
    <name type="scientific">Glycine soja</name>
    <name type="common">Wild soybean</name>
    <dbReference type="NCBI Taxonomy" id="3848"/>
    <lineage>
        <taxon>Eukaryota</taxon>
        <taxon>Viridiplantae</taxon>
        <taxon>Streptophyta</taxon>
        <taxon>Embryophyta</taxon>
        <taxon>Tracheophyta</taxon>
        <taxon>Spermatophyta</taxon>
        <taxon>Magnoliopsida</taxon>
        <taxon>eudicotyledons</taxon>
        <taxon>Gunneridae</taxon>
        <taxon>Pentapetalae</taxon>
        <taxon>rosids</taxon>
        <taxon>fabids</taxon>
        <taxon>Fabales</taxon>
        <taxon>Fabaceae</taxon>
        <taxon>Papilionoideae</taxon>
        <taxon>50 kb inversion clade</taxon>
        <taxon>NPAAA clade</taxon>
        <taxon>indigoferoid/millettioid clade</taxon>
        <taxon>Phaseoleae</taxon>
        <taxon>Glycine</taxon>
        <taxon>Glycine subgen. Soja</taxon>
    </lineage>
</organism>
<proteinExistence type="predicted"/>
<gene>
    <name evidence="2" type="ORF">D0Y65_002740</name>
</gene>
<dbReference type="PANTHER" id="PTHR36034:SF2">
    <property type="entry name" value="EXPRESSED PROTEIN"/>
    <property type="match status" value="1"/>
</dbReference>
<feature type="region of interest" description="Disordered" evidence="1">
    <location>
        <begin position="1"/>
        <end position="40"/>
    </location>
</feature>
<keyword evidence="3" id="KW-1185">Reference proteome</keyword>
<comment type="caution">
    <text evidence="2">The sequence shown here is derived from an EMBL/GenBank/DDBJ whole genome shotgun (WGS) entry which is preliminary data.</text>
</comment>
<dbReference type="Proteomes" id="UP000289340">
    <property type="component" value="Chromosome 2"/>
</dbReference>
<name>A0A445LIG4_GLYSO</name>
<accession>A0A445LIG4</accession>
<sequence length="758" mass="83772">MNFLLRSTTGVYREPSPSIPVPEPRVDTHHRSASAGSSLENRVSDDPYAWYDARVVSGVFLKHVDVAEDEGWVTIPCKELPENWTCAPDIQSLCSLDRSFLFPGERVHILACFSACKQDTSSFKVDAVTSDNGIGHSPKKENGNIENRNNSVSGEGEPGTSDEEQMEDVSDDESLLQKEVLKKQTALLLQKFENSHFFVRISESDDPLWSKRSSSEIFSNSSDANTEKASTIKSKGDTFSPISTIIDRGNFDSNVSGGVARNSVKCCALPNGDLVVVLQVNVGVNFLRDPCIEILQFEKRQERMSSPDSKVDAANQDSCAELLNWMLPLDNGRPSTYPPFPPHLTSTSGIGSSSQGSNFSGSSSSQLFSFGNFRSYSMSSLPQTMSTPSAPVKAVSSKPNFDLKDWDQISSQKYFWKKMGFEGLLSFRGVSLEQERFHVCCGLEGLYTPGRRWRRKLKIIQPLDIHSFAADVNSDDLLCVQIKNVAPIHAPDIVIFIDTITIVLEEFTKNGSLSSLPISCIEAGNDHSLPNLALRRGEEHSFILKPATSIWKGHKIQDDRSSQWSRMKHRNKTSKLRLNRRKTALINDQYSILVSCRCNYTASRLFFKQPTSWRPRSSRDIMISVVSEMSGQSLAAYGKTCQLPIQILTLQASNLTSEDLTLTVLAPASFTSPLSVVSLNSPTTPMSPFLGFSELLVRVNGERGIGATQRQSFTLGVKDNEKQSYDGKAQAVSTSDDVIPGSDLSCTHLWLQSRIPLG</sequence>
<evidence type="ECO:0000313" key="2">
    <source>
        <dbReference type="EMBL" id="RZC23036.1"/>
    </source>
</evidence>
<evidence type="ECO:0000313" key="3">
    <source>
        <dbReference type="Proteomes" id="UP000289340"/>
    </source>
</evidence>
<dbReference type="EMBL" id="QZWG01000002">
    <property type="protein sequence ID" value="RZC23036.1"/>
    <property type="molecule type" value="Genomic_DNA"/>
</dbReference>
<protein>
    <submittedName>
        <fullName evidence="2">Uncharacterized protein</fullName>
    </submittedName>
</protein>
<evidence type="ECO:0000256" key="1">
    <source>
        <dbReference type="SAM" id="MobiDB-lite"/>
    </source>
</evidence>
<dbReference type="PANTHER" id="PTHR36034">
    <property type="entry name" value="EXPRESSED PROTEIN"/>
    <property type="match status" value="1"/>
</dbReference>
<feature type="compositionally biased region" description="Polar residues" evidence="1">
    <location>
        <begin position="144"/>
        <end position="153"/>
    </location>
</feature>
<feature type="compositionally biased region" description="Acidic residues" evidence="1">
    <location>
        <begin position="160"/>
        <end position="174"/>
    </location>
</feature>
<feature type="region of interest" description="Disordered" evidence="1">
    <location>
        <begin position="131"/>
        <end position="174"/>
    </location>
</feature>
<dbReference type="AlphaFoldDB" id="A0A445LIG4"/>
<reference evidence="2 3" key="1">
    <citation type="submission" date="2018-09" db="EMBL/GenBank/DDBJ databases">
        <title>A high-quality reference genome of wild soybean provides a powerful tool to mine soybean genomes.</title>
        <authorList>
            <person name="Xie M."/>
            <person name="Chung C.Y.L."/>
            <person name="Li M.-W."/>
            <person name="Wong F.-L."/>
            <person name="Chan T.-F."/>
            <person name="Lam H.-M."/>
        </authorList>
    </citation>
    <scope>NUCLEOTIDE SEQUENCE [LARGE SCALE GENOMIC DNA]</scope>
    <source>
        <strain evidence="3">cv. W05</strain>
        <tissue evidence="2">Hypocotyl of etiolated seedlings</tissue>
    </source>
</reference>